<dbReference type="EMBL" id="ACDP02000006">
    <property type="protein sequence ID" value="EEO28198.1"/>
    <property type="molecule type" value="Genomic_DNA"/>
</dbReference>
<sequence>MITGFVKRKIDVTFRMGEGETGEKPGPAIKISGLRVATRTEYYNAAIQAECQIRIYGLKQSLMNQLVATGYGAHEVRNNSVVLEAGDEGGIMSTVYHGNIVRSYADYAAFPDVSLNVHCLASYFDAMKSYPSRSYKGAVDVASILAGIAKDIGLAFVNDGVNVKLTDQHLTGTAYDQIQKCAEAAGISYVIEYGELVIFPKNRERNAPVILISPQTGMVGYPAVSSQDISVTTLFNPSLATGKEVEIKSVSTIANGRWVIVGLTHVLESEVPDGAWFSQVFCRRMAGR</sequence>
<proteinExistence type="predicted"/>
<dbReference type="Pfam" id="PF22759">
    <property type="entry name" value="E217_GP41"/>
    <property type="match status" value="1"/>
</dbReference>
<dbReference type="RefSeq" id="WP_005877737.1">
    <property type="nucleotide sequence ID" value="NZ_CABMNL010000001.1"/>
</dbReference>
<protein>
    <submittedName>
        <fullName evidence="1">Uncharacterized protein</fullName>
    </submittedName>
</protein>
<dbReference type="InterPro" id="IPR054496">
    <property type="entry name" value="E217_GP41"/>
</dbReference>
<dbReference type="HOGENOM" id="CLU_082098_0_0_4"/>
<dbReference type="Proteomes" id="UP000003973">
    <property type="component" value="Unassembled WGS sequence"/>
</dbReference>
<dbReference type="eggNOG" id="ENOG502ZHHP">
    <property type="taxonomic scope" value="Bacteria"/>
</dbReference>
<reference evidence="1" key="1">
    <citation type="submission" date="2011-10" db="EMBL/GenBank/DDBJ databases">
        <title>The Genome Sequence of Oxalobacter formigenes HOxBLS.</title>
        <authorList>
            <consortium name="The Broad Institute Genome Sequencing Platform"/>
            <person name="Earl A."/>
            <person name="Ward D."/>
            <person name="Feldgarden M."/>
            <person name="Gevers D."/>
            <person name="Allison M.J."/>
            <person name="Humphrey S."/>
            <person name="Young S.K."/>
            <person name="Zeng Q."/>
            <person name="Gargeya S."/>
            <person name="Fitzgerald M."/>
            <person name="Haas B."/>
            <person name="Abouelleil A."/>
            <person name="Alvarado L."/>
            <person name="Arachchi H.M."/>
            <person name="Berlin A."/>
            <person name="Brown A."/>
            <person name="Chapman S.B."/>
            <person name="Chen Z."/>
            <person name="Dunbar C."/>
            <person name="Freedman E."/>
            <person name="Gearin G."/>
            <person name="Goldberg J."/>
            <person name="Griggs A."/>
            <person name="Gujja S."/>
            <person name="Heiman D."/>
            <person name="Howarth C."/>
            <person name="Larson L."/>
            <person name="Lui A."/>
            <person name="MacDonald P.J.P."/>
            <person name="Montmayeur A."/>
            <person name="Murphy C."/>
            <person name="Neiman D."/>
            <person name="Pearson M."/>
            <person name="Priest M."/>
            <person name="Roberts A."/>
            <person name="Saif S."/>
            <person name="Shea T."/>
            <person name="Shenoy N."/>
            <person name="Sisk P."/>
            <person name="Stolte C."/>
            <person name="Sykes S."/>
            <person name="Wortman J."/>
            <person name="Nusbaum C."/>
            <person name="Birren B."/>
        </authorList>
    </citation>
    <scope>NUCLEOTIDE SEQUENCE [LARGE SCALE GENOMIC DNA]</scope>
    <source>
        <strain evidence="1">HOxBLS</strain>
    </source>
</reference>
<accession>C3X4R2</accession>
<evidence type="ECO:0000313" key="2">
    <source>
        <dbReference type="Proteomes" id="UP000003973"/>
    </source>
</evidence>
<comment type="caution">
    <text evidence="1">The sequence shown here is derived from an EMBL/GenBank/DDBJ whole genome shotgun (WGS) entry which is preliminary data.</text>
</comment>
<keyword evidence="2" id="KW-1185">Reference proteome</keyword>
<gene>
    <name evidence="1" type="ORF">OFAG_01351</name>
</gene>
<organism evidence="1 2">
    <name type="scientific">Oxalobacter paraformigenes</name>
    <dbReference type="NCBI Taxonomy" id="556268"/>
    <lineage>
        <taxon>Bacteria</taxon>
        <taxon>Pseudomonadati</taxon>
        <taxon>Pseudomonadota</taxon>
        <taxon>Betaproteobacteria</taxon>
        <taxon>Burkholderiales</taxon>
        <taxon>Oxalobacteraceae</taxon>
        <taxon>Oxalobacter</taxon>
    </lineage>
</organism>
<dbReference type="AlphaFoldDB" id="C3X4R2"/>
<name>C3X4R2_9BURK</name>
<evidence type="ECO:0000313" key="1">
    <source>
        <dbReference type="EMBL" id="EEO28198.1"/>
    </source>
</evidence>